<evidence type="ECO:0000313" key="2">
    <source>
        <dbReference type="Proteomes" id="UP000199048"/>
    </source>
</evidence>
<dbReference type="Proteomes" id="UP000199048">
    <property type="component" value="Unassembled WGS sequence"/>
</dbReference>
<evidence type="ECO:0000313" key="1">
    <source>
        <dbReference type="EMBL" id="SFL37523.1"/>
    </source>
</evidence>
<dbReference type="RefSeq" id="WP_092037959.1">
    <property type="nucleotide sequence ID" value="NZ_FOTK01000004.1"/>
</dbReference>
<protein>
    <recommendedName>
        <fullName evidence="3">DUF4926 domain-containing protein</fullName>
    </recommendedName>
</protein>
<dbReference type="OrthoDB" id="7307608at2"/>
<organism evidence="1 2">
    <name type="scientific">Methylobacterium pseudosasicola</name>
    <dbReference type="NCBI Taxonomy" id="582667"/>
    <lineage>
        <taxon>Bacteria</taxon>
        <taxon>Pseudomonadati</taxon>
        <taxon>Pseudomonadota</taxon>
        <taxon>Alphaproteobacteria</taxon>
        <taxon>Hyphomicrobiales</taxon>
        <taxon>Methylobacteriaceae</taxon>
        <taxon>Methylobacterium</taxon>
    </lineage>
</organism>
<dbReference type="STRING" id="582667.SAMN05192568_100447"/>
<proteinExistence type="predicted"/>
<accession>A0A1I4H788</accession>
<gene>
    <name evidence="1" type="ORF">SAMN05192568_100447</name>
</gene>
<dbReference type="AlphaFoldDB" id="A0A1I4H788"/>
<reference evidence="2" key="1">
    <citation type="submission" date="2016-10" db="EMBL/GenBank/DDBJ databases">
        <authorList>
            <person name="Varghese N."/>
            <person name="Submissions S."/>
        </authorList>
    </citation>
    <scope>NUCLEOTIDE SEQUENCE [LARGE SCALE GENOMIC DNA]</scope>
    <source>
        <strain evidence="2">BL36</strain>
    </source>
</reference>
<dbReference type="EMBL" id="FOTK01000004">
    <property type="protein sequence ID" value="SFL37523.1"/>
    <property type="molecule type" value="Genomic_DNA"/>
</dbReference>
<name>A0A1I4H788_9HYPH</name>
<sequence length="81" mass="8532">MSVETIYTLRRAEPVFRDLDSVVLRAEAVTDDGDTMPAGAAGTIVYVAPDMQTLIVEFAEPEGALVTIPASAVIPAAVRAK</sequence>
<evidence type="ECO:0008006" key="3">
    <source>
        <dbReference type="Google" id="ProtNLM"/>
    </source>
</evidence>
<keyword evidence="2" id="KW-1185">Reference proteome</keyword>